<feature type="compositionally biased region" description="Basic residues" evidence="1">
    <location>
        <begin position="316"/>
        <end position="327"/>
    </location>
</feature>
<organism evidence="2 3">
    <name type="scientific">Sporothrix eucalyptigena</name>
    <dbReference type="NCBI Taxonomy" id="1812306"/>
    <lineage>
        <taxon>Eukaryota</taxon>
        <taxon>Fungi</taxon>
        <taxon>Dikarya</taxon>
        <taxon>Ascomycota</taxon>
        <taxon>Pezizomycotina</taxon>
        <taxon>Sordariomycetes</taxon>
        <taxon>Sordariomycetidae</taxon>
        <taxon>Ophiostomatales</taxon>
        <taxon>Ophiostomataceae</taxon>
        <taxon>Sporothrix</taxon>
    </lineage>
</organism>
<feature type="region of interest" description="Disordered" evidence="1">
    <location>
        <begin position="1"/>
        <end position="108"/>
    </location>
</feature>
<evidence type="ECO:0000313" key="3">
    <source>
        <dbReference type="Proteomes" id="UP001642482"/>
    </source>
</evidence>
<feature type="compositionally biased region" description="Polar residues" evidence="1">
    <location>
        <begin position="375"/>
        <end position="399"/>
    </location>
</feature>
<feature type="region of interest" description="Disordered" evidence="1">
    <location>
        <begin position="241"/>
        <end position="469"/>
    </location>
</feature>
<accession>A0ABP0C8H8</accession>
<feature type="compositionally biased region" description="Basic residues" evidence="1">
    <location>
        <begin position="277"/>
        <end position="291"/>
    </location>
</feature>
<feature type="compositionally biased region" description="Basic and acidic residues" evidence="1">
    <location>
        <begin position="534"/>
        <end position="552"/>
    </location>
</feature>
<comment type="caution">
    <text evidence="2">The sequence shown here is derived from an EMBL/GenBank/DDBJ whole genome shotgun (WGS) entry which is preliminary data.</text>
</comment>
<dbReference type="Proteomes" id="UP001642482">
    <property type="component" value="Unassembled WGS sequence"/>
</dbReference>
<feature type="compositionally biased region" description="Low complexity" evidence="1">
    <location>
        <begin position="263"/>
        <end position="273"/>
    </location>
</feature>
<evidence type="ECO:0000313" key="2">
    <source>
        <dbReference type="EMBL" id="CAK7227511.1"/>
    </source>
</evidence>
<feature type="region of interest" description="Disordered" evidence="1">
    <location>
        <begin position="653"/>
        <end position="672"/>
    </location>
</feature>
<feature type="compositionally biased region" description="Acidic residues" evidence="1">
    <location>
        <begin position="939"/>
        <end position="950"/>
    </location>
</feature>
<feature type="compositionally biased region" description="Basic and acidic residues" evidence="1">
    <location>
        <begin position="430"/>
        <end position="442"/>
    </location>
</feature>
<feature type="compositionally biased region" description="Polar residues" evidence="1">
    <location>
        <begin position="241"/>
        <end position="255"/>
    </location>
</feature>
<feature type="region of interest" description="Disordered" evidence="1">
    <location>
        <begin position="169"/>
        <end position="199"/>
    </location>
</feature>
<feature type="region of interest" description="Disordered" evidence="1">
    <location>
        <begin position="500"/>
        <end position="560"/>
    </location>
</feature>
<feature type="compositionally biased region" description="Polar residues" evidence="1">
    <location>
        <begin position="951"/>
        <end position="962"/>
    </location>
</feature>
<feature type="compositionally biased region" description="Polar residues" evidence="1">
    <location>
        <begin position="189"/>
        <end position="199"/>
    </location>
</feature>
<feature type="compositionally biased region" description="Basic and acidic residues" evidence="1">
    <location>
        <begin position="333"/>
        <end position="370"/>
    </location>
</feature>
<feature type="compositionally biased region" description="Low complexity" evidence="1">
    <location>
        <begin position="48"/>
        <end position="77"/>
    </location>
</feature>
<gene>
    <name evidence="2" type="ORF">SEUCBS140593_006603</name>
</gene>
<feature type="compositionally biased region" description="Basic and acidic residues" evidence="1">
    <location>
        <begin position="409"/>
        <end position="418"/>
    </location>
</feature>
<sequence length="1010" mass="112319">MSSRDRPRQHGATGDCSNHSRNGGRKSGGRHSDHAFVSPEADSPRPPRSSSRKTPSDRLTSTPQGGSSSGRTSRASGVMMSLFGRRNSRRERSDSDPPSPRRVPVVKDVFLQPSVPSYIRNSTGYENIPAPPYEQGPTGTATTGATTTGVPYALSNIPAQIYLLQPQQHMPTAPGSGSKENNPAFIGQTPVSTPSTAPQPQFVSSFYTYPQQQPVYQWQQKGGSAPLMPVPMHGLFPYGSTVSRGFPAQSSPNNENSERLRPHSPSSDASSRAGGRRERRSSPVRRRRQHSRQQSYDSSATETKYRSRRLTTPSRSYRRSSPHHNSHRIIQLEPKKEASSDQKNEPRITEKAKSRKASHYDVDSEVDSKILTRPKPSSSAATAELSRTLSQMSTTTAVSRGSLPRKERHRDLDTRDGGEPAPPSVKRSKSKESTKTSPKESSRSSSSGTIKKPRGYQPPTVESVVDTDDAYSTCCQTYIEEEDDDVNDDKFLETVKTETLKASSPAFSPHGHDDTTPEEGGERDDPVSPTQAHMHFEPESSLSKEEVQKEEEPYCSSPYADMLSSLPTTFQPVDPQPSASRSLRRSISDYVNFEKYMKHREMAKENLMPKFSAVRNCCDHNETWFRDDVYHGGPVRRHLSSQMSRDMLASPLQPIPNRGRTQGSCSPQFPKCSGHEPRTFSVHTVSPSIASEHHYDRECHDYKPASPAFTDDYRRSNYNDGYSGYDKAWEHRTSPRYPRWSNDSMYSTHRGYASPDYDEDETQMPRSFSAGHAAPSGYDVNVDPISQLGQGIPPYNFDLFSEVSSKYAPEYGSHNERAAPRGDFYSDEDVKGLFDGTGSFFDSSYYGEDSTVPPPRRHRFEDDPIIPDYNFDLFSDVTNGWAPQNGDNDDRVTEVGSDYSGHNTGSPRPGPETSLVLRKKSTKGTPTTASRARRPSTFEVEEYNGTDDETNSATNSSVGTGTKTLLSSTQRMIDCEVISNPEDVDGRFRVSRRSESIKCRASVRTFQTAH</sequence>
<proteinExistence type="predicted"/>
<name>A0ABP0C8H8_9PEZI</name>
<feature type="region of interest" description="Disordered" evidence="1">
    <location>
        <begin position="880"/>
        <end position="962"/>
    </location>
</feature>
<protein>
    <submittedName>
        <fullName evidence="2">Uncharacterized protein</fullName>
    </submittedName>
</protein>
<evidence type="ECO:0000256" key="1">
    <source>
        <dbReference type="SAM" id="MobiDB-lite"/>
    </source>
</evidence>
<reference evidence="2 3" key="1">
    <citation type="submission" date="2024-01" db="EMBL/GenBank/DDBJ databases">
        <authorList>
            <person name="Allen C."/>
            <person name="Tagirdzhanova G."/>
        </authorList>
    </citation>
    <scope>NUCLEOTIDE SEQUENCE [LARGE SCALE GENOMIC DNA]</scope>
</reference>
<keyword evidence="3" id="KW-1185">Reference proteome</keyword>
<dbReference type="EMBL" id="CAWUHD010000073">
    <property type="protein sequence ID" value="CAK7227511.1"/>
    <property type="molecule type" value="Genomic_DNA"/>
</dbReference>